<evidence type="ECO:0000313" key="2">
    <source>
        <dbReference type="EMBL" id="MPC39302.1"/>
    </source>
</evidence>
<feature type="region of interest" description="Disordered" evidence="1">
    <location>
        <begin position="1"/>
        <end position="32"/>
    </location>
</feature>
<feature type="compositionally biased region" description="Polar residues" evidence="1">
    <location>
        <begin position="21"/>
        <end position="32"/>
    </location>
</feature>
<dbReference type="Proteomes" id="UP000324222">
    <property type="component" value="Unassembled WGS sequence"/>
</dbReference>
<dbReference type="OrthoDB" id="6381999at2759"/>
<dbReference type="EMBL" id="VSRR010004320">
    <property type="protein sequence ID" value="MPC39302.1"/>
    <property type="molecule type" value="Genomic_DNA"/>
</dbReference>
<reference evidence="2 3" key="1">
    <citation type="submission" date="2019-05" db="EMBL/GenBank/DDBJ databases">
        <title>Another draft genome of Portunus trituberculatus and its Hox gene families provides insights of decapod evolution.</title>
        <authorList>
            <person name="Jeong J.-H."/>
            <person name="Song I."/>
            <person name="Kim S."/>
            <person name="Choi T."/>
            <person name="Kim D."/>
            <person name="Ryu S."/>
            <person name="Kim W."/>
        </authorList>
    </citation>
    <scope>NUCLEOTIDE SEQUENCE [LARGE SCALE GENOMIC DNA]</scope>
    <source>
        <tissue evidence="2">Muscle</tissue>
    </source>
</reference>
<name>A0A5B7EYH9_PORTR</name>
<comment type="caution">
    <text evidence="2">The sequence shown here is derived from an EMBL/GenBank/DDBJ whole genome shotgun (WGS) entry which is preliminary data.</text>
</comment>
<proteinExistence type="predicted"/>
<gene>
    <name evidence="2" type="ORF">E2C01_032833</name>
</gene>
<dbReference type="AlphaFoldDB" id="A0A5B7EYH9"/>
<keyword evidence="3" id="KW-1185">Reference proteome</keyword>
<accession>A0A5B7EYH9</accession>
<organism evidence="2 3">
    <name type="scientific">Portunus trituberculatus</name>
    <name type="common">Swimming crab</name>
    <name type="synonym">Neptunus trituberculatus</name>
    <dbReference type="NCBI Taxonomy" id="210409"/>
    <lineage>
        <taxon>Eukaryota</taxon>
        <taxon>Metazoa</taxon>
        <taxon>Ecdysozoa</taxon>
        <taxon>Arthropoda</taxon>
        <taxon>Crustacea</taxon>
        <taxon>Multicrustacea</taxon>
        <taxon>Malacostraca</taxon>
        <taxon>Eumalacostraca</taxon>
        <taxon>Eucarida</taxon>
        <taxon>Decapoda</taxon>
        <taxon>Pleocyemata</taxon>
        <taxon>Brachyura</taxon>
        <taxon>Eubrachyura</taxon>
        <taxon>Portunoidea</taxon>
        <taxon>Portunidae</taxon>
        <taxon>Portuninae</taxon>
        <taxon>Portunus</taxon>
    </lineage>
</organism>
<sequence length="99" mass="10891">MHNVKEKQGTGHQESILPLSKQDSAGTTSSNERAQLLDSLFAGKIKLGDPQQPLPQLVQQCEKTVTRVEVTHQQVMQLLQGLDTKKATGHDDVSPHLLK</sequence>
<evidence type="ECO:0000256" key="1">
    <source>
        <dbReference type="SAM" id="MobiDB-lite"/>
    </source>
</evidence>
<protein>
    <submittedName>
        <fullName evidence="2">Uncharacterized protein</fullName>
    </submittedName>
</protein>
<evidence type="ECO:0000313" key="3">
    <source>
        <dbReference type="Proteomes" id="UP000324222"/>
    </source>
</evidence>